<evidence type="ECO:0000313" key="1">
    <source>
        <dbReference type="EMBL" id="HIH08144.1"/>
    </source>
</evidence>
<sequence length="179" mass="20554">MAINKKVNDEIRVKILEALLQKNAVTPNVRHIKRLTGYHKATIKSSLDFLSREGVLSGFGPKIDFRKLGYKLEVIVMLQIDTSQKELFNEFLGVVSSDPHLYRLSAIIGSGNWNMMASHIYTDIESYHQDSLKKYYESIPNIFNLIKDKEIFYATEPLHKNASRTKSVLEIVKHMQGLE</sequence>
<dbReference type="EMBL" id="DUFG01000013">
    <property type="protein sequence ID" value="HIH08144.1"/>
    <property type="molecule type" value="Genomic_DNA"/>
</dbReference>
<dbReference type="Proteomes" id="UP000577419">
    <property type="component" value="Unassembled WGS sequence"/>
</dbReference>
<accession>A0A7J4ITP3</accession>
<name>A0A7J4ITP3_9ARCH</name>
<dbReference type="InterPro" id="IPR036390">
    <property type="entry name" value="WH_DNA-bd_sf"/>
</dbReference>
<gene>
    <name evidence="1" type="ORF">HA237_02110</name>
</gene>
<dbReference type="SUPFAM" id="SSF46785">
    <property type="entry name" value="Winged helix' DNA-binding domain"/>
    <property type="match status" value="1"/>
</dbReference>
<protein>
    <submittedName>
        <fullName evidence="1">Lrp/AsnC family transcriptional regulator</fullName>
    </submittedName>
</protein>
<evidence type="ECO:0000313" key="2">
    <source>
        <dbReference type="Proteomes" id="UP000577419"/>
    </source>
</evidence>
<reference evidence="2" key="1">
    <citation type="journal article" date="2020" name="bioRxiv">
        <title>A rank-normalized archaeal taxonomy based on genome phylogeny resolves widespread incomplete and uneven classifications.</title>
        <authorList>
            <person name="Rinke C."/>
            <person name="Chuvochina M."/>
            <person name="Mussig A.J."/>
            <person name="Chaumeil P.-A."/>
            <person name="Waite D.W."/>
            <person name="Whitman W.B."/>
            <person name="Parks D.H."/>
            <person name="Hugenholtz P."/>
        </authorList>
    </citation>
    <scope>NUCLEOTIDE SEQUENCE [LARGE SCALE GENOMIC DNA]</scope>
</reference>
<organism evidence="1 2">
    <name type="scientific">Candidatus Iainarchaeum sp</name>
    <dbReference type="NCBI Taxonomy" id="3101447"/>
    <lineage>
        <taxon>Archaea</taxon>
        <taxon>Candidatus Iainarchaeota</taxon>
        <taxon>Candidatus Iainarchaeia</taxon>
        <taxon>Candidatus Iainarchaeales</taxon>
        <taxon>Candidatus Iainarchaeaceae</taxon>
        <taxon>Candidatus Iainarchaeum</taxon>
    </lineage>
</organism>
<proteinExistence type="predicted"/>
<dbReference type="AlphaFoldDB" id="A0A7J4ITP3"/>
<comment type="caution">
    <text evidence="1">The sequence shown here is derived from an EMBL/GenBank/DDBJ whole genome shotgun (WGS) entry which is preliminary data.</text>
</comment>